<evidence type="ECO:0000313" key="5">
    <source>
        <dbReference type="EMBL" id="CAF0821865.1"/>
    </source>
</evidence>
<dbReference type="Proteomes" id="UP000663844">
    <property type="component" value="Unassembled WGS sequence"/>
</dbReference>
<dbReference type="SUPFAM" id="SSF52833">
    <property type="entry name" value="Thioredoxin-like"/>
    <property type="match status" value="1"/>
</dbReference>
<dbReference type="PRINTS" id="PR01011">
    <property type="entry name" value="GLUTPROXDASE"/>
</dbReference>
<evidence type="ECO:0000313" key="8">
    <source>
        <dbReference type="Proteomes" id="UP000663860"/>
    </source>
</evidence>
<dbReference type="Proteomes" id="UP000663868">
    <property type="component" value="Unassembled WGS sequence"/>
</dbReference>
<keyword evidence="3 4" id="KW-0560">Oxidoreductase</keyword>
<dbReference type="InterPro" id="IPR036249">
    <property type="entry name" value="Thioredoxin-like_sf"/>
</dbReference>
<gene>
    <name evidence="5" type="ORF">IZO911_LOCUS8044</name>
    <name evidence="6" type="ORF">KXQ929_LOCUS2693</name>
    <name evidence="7" type="ORF">OXD698_LOCUS14599</name>
</gene>
<protein>
    <recommendedName>
        <fullName evidence="4">Glutathione peroxidase</fullName>
    </recommendedName>
</protein>
<dbReference type="AlphaFoldDB" id="A0A813UDF6"/>
<dbReference type="PROSITE" id="PS00763">
    <property type="entry name" value="GLUTATHIONE_PEROXID_2"/>
    <property type="match status" value="1"/>
</dbReference>
<keyword evidence="2 4" id="KW-0575">Peroxidase</keyword>
<evidence type="ECO:0000256" key="3">
    <source>
        <dbReference type="ARBA" id="ARBA00023002"/>
    </source>
</evidence>
<dbReference type="Pfam" id="PF00255">
    <property type="entry name" value="GSHPx"/>
    <property type="match status" value="1"/>
</dbReference>
<reference evidence="5" key="1">
    <citation type="submission" date="2021-02" db="EMBL/GenBank/DDBJ databases">
        <authorList>
            <person name="Nowell W R."/>
        </authorList>
    </citation>
    <scope>NUCLEOTIDE SEQUENCE</scope>
</reference>
<dbReference type="CDD" id="cd00340">
    <property type="entry name" value="GSH_Peroxidase"/>
    <property type="match status" value="1"/>
</dbReference>
<dbReference type="EMBL" id="CAJOAZ010000926">
    <property type="protein sequence ID" value="CAF3736354.1"/>
    <property type="molecule type" value="Genomic_DNA"/>
</dbReference>
<dbReference type="PANTHER" id="PTHR11592:SF81">
    <property type="entry name" value="GLUTATHIONE PEROXIDASE"/>
    <property type="match status" value="1"/>
</dbReference>
<name>A0A813UDF6_9BILA</name>
<evidence type="ECO:0000256" key="1">
    <source>
        <dbReference type="ARBA" id="ARBA00006926"/>
    </source>
</evidence>
<dbReference type="PROSITE" id="PS51355">
    <property type="entry name" value="GLUTATHIONE_PEROXID_3"/>
    <property type="match status" value="1"/>
</dbReference>
<dbReference type="PANTHER" id="PTHR11592">
    <property type="entry name" value="GLUTATHIONE PEROXIDASE"/>
    <property type="match status" value="1"/>
</dbReference>
<dbReference type="Gene3D" id="3.40.30.10">
    <property type="entry name" value="Glutaredoxin"/>
    <property type="match status" value="1"/>
</dbReference>
<dbReference type="InterPro" id="IPR029760">
    <property type="entry name" value="GPX_CS"/>
</dbReference>
<dbReference type="EMBL" id="CAJNOE010000053">
    <property type="protein sequence ID" value="CAF0821865.1"/>
    <property type="molecule type" value="Genomic_DNA"/>
</dbReference>
<evidence type="ECO:0000313" key="6">
    <source>
        <dbReference type="EMBL" id="CAF3551910.1"/>
    </source>
</evidence>
<dbReference type="GO" id="GO:0004602">
    <property type="term" value="F:glutathione peroxidase activity"/>
    <property type="evidence" value="ECO:0007669"/>
    <property type="project" value="TreeGrafter"/>
</dbReference>
<evidence type="ECO:0000256" key="4">
    <source>
        <dbReference type="RuleBase" id="RU000499"/>
    </source>
</evidence>
<dbReference type="GO" id="GO:0006979">
    <property type="term" value="P:response to oxidative stress"/>
    <property type="evidence" value="ECO:0007669"/>
    <property type="project" value="InterPro"/>
</dbReference>
<comment type="caution">
    <text evidence="5">The sequence shown here is derived from an EMBL/GenBank/DDBJ whole genome shotgun (WGS) entry which is preliminary data.</text>
</comment>
<evidence type="ECO:0000313" key="7">
    <source>
        <dbReference type="EMBL" id="CAF3736354.1"/>
    </source>
</evidence>
<dbReference type="EMBL" id="CAJOBB010000082">
    <property type="protein sequence ID" value="CAF3551910.1"/>
    <property type="molecule type" value="Genomic_DNA"/>
</dbReference>
<evidence type="ECO:0000256" key="2">
    <source>
        <dbReference type="ARBA" id="ARBA00022559"/>
    </source>
</evidence>
<dbReference type="Proteomes" id="UP000663860">
    <property type="component" value="Unassembled WGS sequence"/>
</dbReference>
<proteinExistence type="inferred from homology"/>
<dbReference type="InterPro" id="IPR000889">
    <property type="entry name" value="Glutathione_peroxidase"/>
</dbReference>
<sequence>MYLNINGENHNKQSFTHCIESNKNENIYDYSSYDIQDEKKENPISFSKYKGKTLLIVITATYCQYTLQYPYLNQLKSYYKSDDFEILAFPCNQFGLQEPGVTGEEILNGIRFVRPGNNYVPNFHMFERSDVNGYNEQPIFTFLKSVCPSPIDEYHPWPNITYAPIRSNDLRWNFEKFLIDPNGYPVKRFSSGIIPSELIPHIDEIITMSTTKHRHNKISSLSRQLNELLIDDDNF</sequence>
<organism evidence="5 8">
    <name type="scientific">Adineta steineri</name>
    <dbReference type="NCBI Taxonomy" id="433720"/>
    <lineage>
        <taxon>Eukaryota</taxon>
        <taxon>Metazoa</taxon>
        <taxon>Spiralia</taxon>
        <taxon>Gnathifera</taxon>
        <taxon>Rotifera</taxon>
        <taxon>Eurotatoria</taxon>
        <taxon>Bdelloidea</taxon>
        <taxon>Adinetida</taxon>
        <taxon>Adinetidae</taxon>
        <taxon>Adineta</taxon>
    </lineage>
</organism>
<comment type="similarity">
    <text evidence="1 4">Belongs to the glutathione peroxidase family.</text>
</comment>
<accession>A0A813UDF6</accession>